<evidence type="ECO:0000313" key="1">
    <source>
        <dbReference type="EMBL" id="CAA9309666.1"/>
    </source>
</evidence>
<sequence>MIYHILTRRQPYHELGVAYFDQLERQRVEQRLVHRLERLGYTVALQPRTETPNSAWFWLIGSSCPLQSAQPFGAKLNDMILISDRNGSAMVPPDLVEVTTTGG</sequence>
<dbReference type="EMBL" id="CADCTR010001733">
    <property type="protein sequence ID" value="CAA9309666.1"/>
    <property type="molecule type" value="Genomic_DNA"/>
</dbReference>
<accession>A0A6J4KMJ1</accession>
<name>A0A6J4KMJ1_9CHLR</name>
<organism evidence="1">
    <name type="scientific">uncultured Chloroflexia bacterium</name>
    <dbReference type="NCBI Taxonomy" id="1672391"/>
    <lineage>
        <taxon>Bacteria</taxon>
        <taxon>Bacillati</taxon>
        <taxon>Chloroflexota</taxon>
        <taxon>Chloroflexia</taxon>
        <taxon>environmental samples</taxon>
    </lineage>
</organism>
<dbReference type="AlphaFoldDB" id="A0A6J4KMJ1"/>
<proteinExistence type="predicted"/>
<protein>
    <submittedName>
        <fullName evidence="1">Uncharacterized protein</fullName>
    </submittedName>
</protein>
<reference evidence="1" key="1">
    <citation type="submission" date="2020-02" db="EMBL/GenBank/DDBJ databases">
        <authorList>
            <person name="Meier V. D."/>
        </authorList>
    </citation>
    <scope>NUCLEOTIDE SEQUENCE</scope>
    <source>
        <strain evidence="1">AVDCRST_MAG93</strain>
    </source>
</reference>
<gene>
    <name evidence="1" type="ORF">AVDCRST_MAG93-5142</name>
</gene>